<keyword evidence="2" id="KW-0472">Membrane</keyword>
<dbReference type="PANTHER" id="PTHR32305:SF15">
    <property type="entry name" value="PROTEIN RHSA-RELATED"/>
    <property type="match status" value="1"/>
</dbReference>
<organism evidence="5 6">
    <name type="scientific">Stenotrophomonas maltophilia</name>
    <name type="common">Pseudomonas maltophilia</name>
    <name type="synonym">Xanthomonas maltophilia</name>
    <dbReference type="NCBI Taxonomy" id="40324"/>
    <lineage>
        <taxon>Bacteria</taxon>
        <taxon>Pseudomonadati</taxon>
        <taxon>Pseudomonadota</taxon>
        <taxon>Gammaproteobacteria</taxon>
        <taxon>Lysobacterales</taxon>
        <taxon>Lysobacteraceae</taxon>
        <taxon>Stenotrophomonas</taxon>
        <taxon>Stenotrophomonas maltophilia group</taxon>
    </lineage>
</organism>
<comment type="caution">
    <text evidence="5">The sequence shown here is derived from an EMBL/GenBank/DDBJ whole genome shotgun (WGS) entry which is preliminary data.</text>
</comment>
<accession>A0A431UPZ5</accession>
<name>A0A431UPZ5_STEMA</name>
<evidence type="ECO:0000259" key="4">
    <source>
        <dbReference type="Pfam" id="PF25023"/>
    </source>
</evidence>
<evidence type="ECO:0000313" key="6">
    <source>
        <dbReference type="Proteomes" id="UP000271705"/>
    </source>
</evidence>
<feature type="domain" description="Teneurin-like YD-shell" evidence="4">
    <location>
        <begin position="41"/>
        <end position="147"/>
    </location>
</feature>
<dbReference type="PANTHER" id="PTHR32305">
    <property type="match status" value="1"/>
</dbReference>
<reference evidence="5 6" key="1">
    <citation type="submission" date="2018-12" db="EMBL/GenBank/DDBJ databases">
        <authorList>
            <person name="Kartti S."/>
            <person name="Manni A."/>
            <person name="Chemao El Fihri M.W."/>
            <person name="Laamarti M."/>
            <person name="Temsamani L."/>
            <person name="El Jamali J.E."/>
            <person name="Ouadghiri M."/>
            <person name="Ibrahimi A."/>
            <person name="Filati-Maltouf A."/>
        </authorList>
    </citation>
    <scope>NUCLEOTIDE SEQUENCE [LARGE SCALE GENOMIC DNA]</scope>
    <source>
        <strain evidence="5 6">MDMC339</strain>
    </source>
</reference>
<keyword evidence="1" id="KW-0677">Repeat</keyword>
<protein>
    <submittedName>
        <fullName evidence="5">Uncharacterized protein</fullName>
    </submittedName>
</protein>
<dbReference type="NCBIfam" id="TIGR03696">
    <property type="entry name" value="Rhs_assc_core"/>
    <property type="match status" value="1"/>
</dbReference>
<dbReference type="InterPro" id="IPR029100">
    <property type="entry name" value="Ntox50"/>
</dbReference>
<dbReference type="AlphaFoldDB" id="A0A431UPZ5"/>
<dbReference type="InterPro" id="IPR050708">
    <property type="entry name" value="T6SS_VgrG/RHS"/>
</dbReference>
<keyword evidence="2" id="KW-0812">Transmembrane</keyword>
<evidence type="ECO:0000259" key="3">
    <source>
        <dbReference type="Pfam" id="PF15542"/>
    </source>
</evidence>
<dbReference type="Gene3D" id="2.180.10.10">
    <property type="entry name" value="RHS repeat-associated core"/>
    <property type="match status" value="1"/>
</dbReference>
<dbReference type="InterPro" id="IPR056823">
    <property type="entry name" value="TEN-like_YD-shell"/>
</dbReference>
<keyword evidence="2" id="KW-1133">Transmembrane helix</keyword>
<dbReference type="Pfam" id="PF15542">
    <property type="entry name" value="Ntox50"/>
    <property type="match status" value="1"/>
</dbReference>
<gene>
    <name evidence="5" type="ORF">EKL94_00790</name>
</gene>
<dbReference type="EMBL" id="RXLZ01000002">
    <property type="protein sequence ID" value="RTQ92134.1"/>
    <property type="molecule type" value="Genomic_DNA"/>
</dbReference>
<evidence type="ECO:0000256" key="1">
    <source>
        <dbReference type="ARBA" id="ARBA00022737"/>
    </source>
</evidence>
<dbReference type="Proteomes" id="UP000271705">
    <property type="component" value="Unassembled WGS sequence"/>
</dbReference>
<dbReference type="RefSeq" id="WP_126927592.1">
    <property type="nucleotide sequence ID" value="NZ_RXLZ01000002.1"/>
</dbReference>
<evidence type="ECO:0000313" key="5">
    <source>
        <dbReference type="EMBL" id="RTQ92134.1"/>
    </source>
</evidence>
<feature type="domain" description="Bacterial toxin 50" evidence="3">
    <location>
        <begin position="251"/>
        <end position="339"/>
    </location>
</feature>
<dbReference type="InterPro" id="IPR022385">
    <property type="entry name" value="Rhs_assc_core"/>
</dbReference>
<dbReference type="Pfam" id="PF25023">
    <property type="entry name" value="TEN_YD-shell"/>
    <property type="match status" value="1"/>
</dbReference>
<sequence length="344" mass="36053">MERLGGIACRASARRKGMRTYFGKLSVVGAWLCWLLLVGLALPLIATAQTVTYIHTDALGSVVAETDESGNVIKRYDYEPYGGVVGGQVADGPGYTGHVSDAATGLSYMQQRYYDPMIGRFLSTDPVGPDVNVGANFNRYKYAANNPYTFKDPDGRQECRSCEMSYGASVGYMLRNDPNSMRVWAGGEAAVLTTGSGAMEGAALGQAVGNFVDTGNYSQQAVTTLAAVVVVGALTHGKSGAGPMLGPSPKINLGQQGKHLVGHNNYIPGRSVLTGNPSELGRSAGTGQQVGKVDVGLPGSKERVSFGQEVGSYVDPAGNATPTTNAIIHYGKDGIHIVPSRPDP</sequence>
<proteinExistence type="predicted"/>
<feature type="transmembrane region" description="Helical" evidence="2">
    <location>
        <begin position="21"/>
        <end position="46"/>
    </location>
</feature>
<evidence type="ECO:0000256" key="2">
    <source>
        <dbReference type="SAM" id="Phobius"/>
    </source>
</evidence>